<dbReference type="EMBL" id="JAEHNZ010000004">
    <property type="protein sequence ID" value="MBK0397222.1"/>
    <property type="molecule type" value="Genomic_DNA"/>
</dbReference>
<dbReference type="InterPro" id="IPR041657">
    <property type="entry name" value="HTH_17"/>
</dbReference>
<feature type="domain" description="Helix-turn-helix" evidence="1">
    <location>
        <begin position="6"/>
        <end position="53"/>
    </location>
</feature>
<dbReference type="InterPro" id="IPR010093">
    <property type="entry name" value="SinI_DNA-bd"/>
</dbReference>
<evidence type="ECO:0000313" key="2">
    <source>
        <dbReference type="EMBL" id="MBK0397222.1"/>
    </source>
</evidence>
<evidence type="ECO:0000259" key="1">
    <source>
        <dbReference type="Pfam" id="PF12728"/>
    </source>
</evidence>
<dbReference type="Proteomes" id="UP000614058">
    <property type="component" value="Unassembled WGS sequence"/>
</dbReference>
<gene>
    <name evidence="2" type="ORF">JDW22_11715</name>
</gene>
<dbReference type="Pfam" id="PF12728">
    <property type="entry name" value="HTH_17"/>
    <property type="match status" value="1"/>
</dbReference>
<name>A0ABS1BVC3_9NEIS</name>
<reference evidence="2 3" key="1">
    <citation type="journal article" date="2021" name="Pathogens">
        <title>Isolation and Characterization of Kingella bonacorsii sp. nov., A Novel Kingella Species Detected in a Stable Periodontitis Subject.</title>
        <authorList>
            <person name="Antezack A."/>
            <person name="Boxberger M."/>
            <person name="Rolland C."/>
            <person name="Monnet-Corti V."/>
            <person name="La Scola B."/>
        </authorList>
    </citation>
    <scope>NUCLEOTIDE SEQUENCE [LARGE SCALE GENOMIC DNA]</scope>
    <source>
        <strain evidence="2 3">Marseille-Q4569</strain>
    </source>
</reference>
<comment type="caution">
    <text evidence="2">The sequence shown here is derived from an EMBL/GenBank/DDBJ whole genome shotgun (WGS) entry which is preliminary data.</text>
</comment>
<sequence length="130" mass="14365">MSLETYNVAQAAAYLKCHPETVREMIRSGKLIAAKVGRSYCIRQIHLDALIAEAENQAVQALARSRSKQQCPNQLKAVNQTNLNDSLKNKQAYTNETALGILTSGQKAAKELDALLAHKTTNKPKNCWNN</sequence>
<evidence type="ECO:0000313" key="3">
    <source>
        <dbReference type="Proteomes" id="UP000614058"/>
    </source>
</evidence>
<accession>A0ABS1BVC3</accession>
<dbReference type="NCBIfam" id="TIGR01764">
    <property type="entry name" value="excise"/>
    <property type="match status" value="1"/>
</dbReference>
<organism evidence="2 3">
    <name type="scientific">Kingella bonacorsii</name>
    <dbReference type="NCBI Taxonomy" id="2796361"/>
    <lineage>
        <taxon>Bacteria</taxon>
        <taxon>Pseudomonadati</taxon>
        <taxon>Pseudomonadota</taxon>
        <taxon>Betaproteobacteria</taxon>
        <taxon>Neisseriales</taxon>
        <taxon>Neisseriaceae</taxon>
        <taxon>Kingella</taxon>
    </lineage>
</organism>
<proteinExistence type="predicted"/>
<dbReference type="RefSeq" id="WP_200523204.1">
    <property type="nucleotide sequence ID" value="NZ_JAEHNZ010000004.1"/>
</dbReference>
<protein>
    <submittedName>
        <fullName evidence="2">Helix-turn-helix domain-containing protein</fullName>
    </submittedName>
</protein>
<keyword evidence="3" id="KW-1185">Reference proteome</keyword>